<evidence type="ECO:0000313" key="17">
    <source>
        <dbReference type="Proteomes" id="UP001218218"/>
    </source>
</evidence>
<dbReference type="PANTHER" id="PTHR11709">
    <property type="entry name" value="MULTI-COPPER OXIDASE"/>
    <property type="match status" value="1"/>
</dbReference>
<dbReference type="Proteomes" id="UP001218218">
    <property type="component" value="Unassembled WGS sequence"/>
</dbReference>
<dbReference type="EMBL" id="JARIHO010000011">
    <property type="protein sequence ID" value="KAJ7353692.1"/>
    <property type="molecule type" value="Genomic_DNA"/>
</dbReference>
<dbReference type="PANTHER" id="PTHR11709:SF394">
    <property type="entry name" value="FI03373P-RELATED"/>
    <property type="match status" value="1"/>
</dbReference>
<dbReference type="InterPro" id="IPR001117">
    <property type="entry name" value="Cu-oxidase_2nd"/>
</dbReference>
<evidence type="ECO:0000256" key="4">
    <source>
        <dbReference type="ARBA" id="ARBA00010609"/>
    </source>
</evidence>
<comment type="similarity">
    <text evidence="4">Belongs to the multicopper oxidase family.</text>
</comment>
<dbReference type="GO" id="GO:0052716">
    <property type="term" value="F:hydroquinone:oxygen oxidoreductase activity"/>
    <property type="evidence" value="ECO:0007669"/>
    <property type="project" value="UniProtKB-EC"/>
</dbReference>
<evidence type="ECO:0000256" key="1">
    <source>
        <dbReference type="ARBA" id="ARBA00000349"/>
    </source>
</evidence>
<comment type="subcellular location">
    <subcellularLocation>
        <location evidence="3">Secreted</location>
    </subcellularLocation>
</comment>
<dbReference type="GO" id="GO:0005576">
    <property type="term" value="C:extracellular region"/>
    <property type="evidence" value="ECO:0007669"/>
    <property type="project" value="UniProtKB-SubCell"/>
</dbReference>
<organism evidence="16 17">
    <name type="scientific">Mycena albidolilacea</name>
    <dbReference type="NCBI Taxonomy" id="1033008"/>
    <lineage>
        <taxon>Eukaryota</taxon>
        <taxon>Fungi</taxon>
        <taxon>Dikarya</taxon>
        <taxon>Basidiomycota</taxon>
        <taxon>Agaricomycotina</taxon>
        <taxon>Agaricomycetes</taxon>
        <taxon>Agaricomycetidae</taxon>
        <taxon>Agaricales</taxon>
        <taxon>Marasmiineae</taxon>
        <taxon>Mycenaceae</taxon>
        <taxon>Mycena</taxon>
    </lineage>
</organism>
<keyword evidence="10" id="KW-1015">Disulfide bond</keyword>
<keyword evidence="11" id="KW-0325">Glycoprotein</keyword>
<dbReference type="InterPro" id="IPR011707">
    <property type="entry name" value="Cu-oxidase-like_N"/>
</dbReference>
<dbReference type="Pfam" id="PF07732">
    <property type="entry name" value="Cu-oxidase_3"/>
    <property type="match status" value="1"/>
</dbReference>
<dbReference type="InterPro" id="IPR033138">
    <property type="entry name" value="Cu_oxidase_CS"/>
</dbReference>
<gene>
    <name evidence="16" type="ORF">DFH08DRAFT_913101</name>
</gene>
<dbReference type="SUPFAM" id="SSF49503">
    <property type="entry name" value="Cupredoxins"/>
    <property type="match status" value="3"/>
</dbReference>
<keyword evidence="6" id="KW-0964">Secreted</keyword>
<keyword evidence="7" id="KW-0479">Metal-binding</keyword>
<evidence type="ECO:0000259" key="13">
    <source>
        <dbReference type="Pfam" id="PF00394"/>
    </source>
</evidence>
<reference evidence="16" key="1">
    <citation type="submission" date="2023-03" db="EMBL/GenBank/DDBJ databases">
        <title>Massive genome expansion in bonnet fungi (Mycena s.s.) driven by repeated elements and novel gene families across ecological guilds.</title>
        <authorList>
            <consortium name="Lawrence Berkeley National Laboratory"/>
            <person name="Harder C.B."/>
            <person name="Miyauchi S."/>
            <person name="Viragh M."/>
            <person name="Kuo A."/>
            <person name="Thoen E."/>
            <person name="Andreopoulos B."/>
            <person name="Lu D."/>
            <person name="Skrede I."/>
            <person name="Drula E."/>
            <person name="Henrissat B."/>
            <person name="Morin E."/>
            <person name="Kohler A."/>
            <person name="Barry K."/>
            <person name="LaButti K."/>
            <person name="Morin E."/>
            <person name="Salamov A."/>
            <person name="Lipzen A."/>
            <person name="Mereny Z."/>
            <person name="Hegedus B."/>
            <person name="Baldrian P."/>
            <person name="Stursova M."/>
            <person name="Weitz H."/>
            <person name="Taylor A."/>
            <person name="Grigoriev I.V."/>
            <person name="Nagy L.G."/>
            <person name="Martin F."/>
            <person name="Kauserud H."/>
        </authorList>
    </citation>
    <scope>NUCLEOTIDE SEQUENCE</scope>
    <source>
        <strain evidence="16">CBHHK002</strain>
    </source>
</reference>
<feature type="chain" id="PRO_5041998968" description="laccase" evidence="12">
    <location>
        <begin position="19"/>
        <end position="510"/>
    </location>
</feature>
<dbReference type="AlphaFoldDB" id="A0AAD7AB23"/>
<dbReference type="Gene3D" id="2.60.40.420">
    <property type="entry name" value="Cupredoxins - blue copper proteins"/>
    <property type="match status" value="3"/>
</dbReference>
<name>A0AAD7AB23_9AGAR</name>
<dbReference type="InterPro" id="IPR011706">
    <property type="entry name" value="Cu-oxidase_C"/>
</dbReference>
<accession>A0AAD7AB23</accession>
<keyword evidence="12" id="KW-0732">Signal</keyword>
<feature type="domain" description="Plastocyanin-like" evidence="15">
    <location>
        <begin position="29"/>
        <end position="139"/>
    </location>
</feature>
<dbReference type="InterPro" id="IPR002355">
    <property type="entry name" value="Cu_oxidase_Cu_BS"/>
</dbReference>
<evidence type="ECO:0000256" key="7">
    <source>
        <dbReference type="ARBA" id="ARBA00022723"/>
    </source>
</evidence>
<protein>
    <recommendedName>
        <fullName evidence="5">laccase</fullName>
        <ecNumber evidence="5">1.10.3.2</ecNumber>
    </recommendedName>
</protein>
<dbReference type="PROSITE" id="PS00079">
    <property type="entry name" value="MULTICOPPER_OXIDASE1"/>
    <property type="match status" value="1"/>
</dbReference>
<evidence type="ECO:0000259" key="15">
    <source>
        <dbReference type="Pfam" id="PF07732"/>
    </source>
</evidence>
<evidence type="ECO:0000256" key="6">
    <source>
        <dbReference type="ARBA" id="ARBA00022525"/>
    </source>
</evidence>
<feature type="domain" description="Plastocyanin-like" evidence="13">
    <location>
        <begin position="161"/>
        <end position="297"/>
    </location>
</feature>
<dbReference type="Pfam" id="PF00394">
    <property type="entry name" value="Cu-oxidase"/>
    <property type="match status" value="1"/>
</dbReference>
<evidence type="ECO:0000256" key="12">
    <source>
        <dbReference type="SAM" id="SignalP"/>
    </source>
</evidence>
<dbReference type="PROSITE" id="PS00080">
    <property type="entry name" value="MULTICOPPER_OXIDASE2"/>
    <property type="match status" value="1"/>
</dbReference>
<sequence>MLLFTSCLAFSALAGTYATQLGPSGTLEITNQAISPDGYSRTAVLANGQFPGPLITAKKGDRFRLNVVDKLTEEDMLTDTSIHWHGLFQKRTAWADGVSWVTQCPITTGHSFMYDFEAPDQAGTFWYHSHLSTQYCDGLSHTNPGTVYDPKDPARHMYAGTVLTLSDWYHYNSFHAPKAGTPFPNSTLINGLGRYPNGPLSELAVVNVSHGKRYRFRLVSLSSSMDTLDIIEVDSVAHQPLLVDSLEIYPGQHYSFVLTANQAVSNYWIRARPISPGPIQGMYQGFVNGTNSAILQYIRYSGAPKHEPKPVTLPASKYPLVETSLHPLVPSKVPGKHAPGAADVNLHLDISFNTYASPQIPVLLQLLSHTHTAQELLPKGSVYELPRDKVIEVTIPGGSIGGPHPFHLQGHNFHVVRSAGNATYNWDNPTQLEQVIRDVVNTGDSTDDLTTFRFKTDNAGPWILHCHIDWHLSIGLAVVLAEQVPEVKAQVHPSLVWWDLCPLNKHTAQN</sequence>
<evidence type="ECO:0000256" key="3">
    <source>
        <dbReference type="ARBA" id="ARBA00004613"/>
    </source>
</evidence>
<keyword evidence="17" id="KW-1185">Reference proteome</keyword>
<evidence type="ECO:0000313" key="16">
    <source>
        <dbReference type="EMBL" id="KAJ7353692.1"/>
    </source>
</evidence>
<dbReference type="InterPro" id="IPR008972">
    <property type="entry name" value="Cupredoxin"/>
</dbReference>
<dbReference type="CDD" id="cd13903">
    <property type="entry name" value="CuRO_3_Tv-LCC_like"/>
    <property type="match status" value="1"/>
</dbReference>
<dbReference type="Pfam" id="PF07731">
    <property type="entry name" value="Cu-oxidase_2"/>
    <property type="match status" value="1"/>
</dbReference>
<dbReference type="EC" id="1.10.3.2" evidence="5"/>
<evidence type="ECO:0000256" key="2">
    <source>
        <dbReference type="ARBA" id="ARBA00001935"/>
    </source>
</evidence>
<feature type="domain" description="Plastocyanin-like" evidence="14">
    <location>
        <begin position="356"/>
        <end position="483"/>
    </location>
</feature>
<feature type="signal peptide" evidence="12">
    <location>
        <begin position="1"/>
        <end position="18"/>
    </location>
</feature>
<comment type="cofactor">
    <cofactor evidence="2">
        <name>Cu cation</name>
        <dbReference type="ChEBI" id="CHEBI:23378"/>
    </cofactor>
</comment>
<evidence type="ECO:0000259" key="14">
    <source>
        <dbReference type="Pfam" id="PF07731"/>
    </source>
</evidence>
<dbReference type="FunFam" id="2.60.40.420:FF:000045">
    <property type="entry name" value="Laccase 2"/>
    <property type="match status" value="1"/>
</dbReference>
<dbReference type="InterPro" id="IPR045087">
    <property type="entry name" value="Cu-oxidase_fam"/>
</dbReference>
<comment type="catalytic activity">
    <reaction evidence="1">
        <text>4 hydroquinone + O2 = 4 benzosemiquinone + 2 H2O</text>
        <dbReference type="Rhea" id="RHEA:11276"/>
        <dbReference type="ChEBI" id="CHEBI:15377"/>
        <dbReference type="ChEBI" id="CHEBI:15379"/>
        <dbReference type="ChEBI" id="CHEBI:17594"/>
        <dbReference type="ChEBI" id="CHEBI:17977"/>
        <dbReference type="EC" id="1.10.3.2"/>
    </reaction>
</comment>
<keyword evidence="8" id="KW-0560">Oxidoreductase</keyword>
<evidence type="ECO:0000256" key="8">
    <source>
        <dbReference type="ARBA" id="ARBA00023002"/>
    </source>
</evidence>
<evidence type="ECO:0000256" key="10">
    <source>
        <dbReference type="ARBA" id="ARBA00023157"/>
    </source>
</evidence>
<evidence type="ECO:0000256" key="5">
    <source>
        <dbReference type="ARBA" id="ARBA00012297"/>
    </source>
</evidence>
<evidence type="ECO:0000256" key="11">
    <source>
        <dbReference type="ARBA" id="ARBA00023180"/>
    </source>
</evidence>
<keyword evidence="9" id="KW-0186">Copper</keyword>
<comment type="caution">
    <text evidence="16">The sequence shown here is derived from an EMBL/GenBank/DDBJ whole genome shotgun (WGS) entry which is preliminary data.</text>
</comment>
<proteinExistence type="inferred from homology"/>
<evidence type="ECO:0000256" key="9">
    <source>
        <dbReference type="ARBA" id="ARBA00023008"/>
    </source>
</evidence>
<dbReference type="GO" id="GO:0005507">
    <property type="term" value="F:copper ion binding"/>
    <property type="evidence" value="ECO:0007669"/>
    <property type="project" value="InterPro"/>
</dbReference>